<evidence type="ECO:0000313" key="3">
    <source>
        <dbReference type="Proteomes" id="UP000273307"/>
    </source>
</evidence>
<keyword evidence="3" id="KW-1185">Reference proteome</keyword>
<feature type="transmembrane region" description="Helical" evidence="1">
    <location>
        <begin position="52"/>
        <end position="78"/>
    </location>
</feature>
<evidence type="ECO:0000256" key="1">
    <source>
        <dbReference type="SAM" id="Phobius"/>
    </source>
</evidence>
<keyword evidence="1" id="KW-0472">Membrane</keyword>
<organism evidence="2 3">
    <name type="scientific">Mycobacterium attenuatum</name>
    <dbReference type="NCBI Taxonomy" id="2341086"/>
    <lineage>
        <taxon>Bacteria</taxon>
        <taxon>Bacillati</taxon>
        <taxon>Actinomycetota</taxon>
        <taxon>Actinomycetes</taxon>
        <taxon>Mycobacteriales</taxon>
        <taxon>Mycobacteriaceae</taxon>
        <taxon>Mycobacterium</taxon>
    </lineage>
</organism>
<proteinExistence type="predicted"/>
<feature type="transmembrane region" description="Helical" evidence="1">
    <location>
        <begin position="26"/>
        <end position="46"/>
    </location>
</feature>
<dbReference type="AlphaFoldDB" id="A0A498Q9F8"/>
<gene>
    <name evidence="2" type="ORF">LAUMK136_03998</name>
</gene>
<keyword evidence="1" id="KW-1133">Transmembrane helix</keyword>
<name>A0A498Q9F8_9MYCO</name>
<feature type="transmembrane region" description="Helical" evidence="1">
    <location>
        <begin position="107"/>
        <end position="132"/>
    </location>
</feature>
<accession>A0A498Q9F8</accession>
<reference evidence="2 3" key="1">
    <citation type="submission" date="2018-09" db="EMBL/GenBank/DDBJ databases">
        <authorList>
            <person name="Tagini F."/>
        </authorList>
    </citation>
    <scope>NUCLEOTIDE SEQUENCE [LARGE SCALE GENOMIC DNA]</scope>
    <source>
        <strain evidence="2 3">MK136</strain>
    </source>
</reference>
<protein>
    <submittedName>
        <fullName evidence="2">Uncharacterized protein</fullName>
    </submittedName>
</protein>
<evidence type="ECO:0000313" key="2">
    <source>
        <dbReference type="EMBL" id="VBA41363.1"/>
    </source>
</evidence>
<dbReference type="Proteomes" id="UP000273307">
    <property type="component" value="Unassembled WGS sequence"/>
</dbReference>
<sequence>MPPDSTGGTHCGELWVMQATTLVGRFMILLDATVVVVANPCLISALNTAYDTVIWVTSAYLLAFAVGNAAMAALMTLADQGRDAGGQRRKLLPEFLREPFSEATSQAMWLPAVAALFGITAARFMVAITASIPGIPVPTGPGDTTADSTATETDLV</sequence>
<keyword evidence="1" id="KW-0812">Transmembrane</keyword>
<dbReference type="EMBL" id="UPHP01000110">
    <property type="protein sequence ID" value="VBA41363.1"/>
    <property type="molecule type" value="Genomic_DNA"/>
</dbReference>